<dbReference type="PROSITE" id="PS51257">
    <property type="entry name" value="PROKAR_LIPOPROTEIN"/>
    <property type="match status" value="1"/>
</dbReference>
<sequence length="334" mass="34592">MLNRMKSLLSIRAGAGAAAIALLAAACLAGPAAAEDKYPSRPIHLVVGFPPGGSNDIVARIIAPKLGQILGGSVIVDNRAGANAIIGTEYTVRAAPDGYTITLGSASPLVISPHTYSNMPFDPLKDLVAITTVAATPELIALNPDVPAKSLKELVELSRKRDITLASSGNGGLPHLAIELLKIASKGRIVHVPYKGAGPAITDAVGGHVDGIIVDLPALFAMVSEGKLRPIAVTDNHRASIMPDIPTSVEGGLPTVLAFNWFGVMAPAKTPKPIVDKLHKALVQAVNSPDVKASLNKLGIEPFTQESPEAFAGFMKSETVRWGEVARASGAKGD</sequence>
<dbReference type="SUPFAM" id="SSF53850">
    <property type="entry name" value="Periplasmic binding protein-like II"/>
    <property type="match status" value="1"/>
</dbReference>
<comment type="similarity">
    <text evidence="1">Belongs to the UPF0065 (bug) family.</text>
</comment>
<dbReference type="Proteomes" id="UP000290849">
    <property type="component" value="Unassembled WGS sequence"/>
</dbReference>
<organism evidence="3 4">
    <name type="scientific">Achromobacter aloeverae</name>
    <dbReference type="NCBI Taxonomy" id="1750518"/>
    <lineage>
        <taxon>Bacteria</taxon>
        <taxon>Pseudomonadati</taxon>
        <taxon>Pseudomonadota</taxon>
        <taxon>Betaproteobacteria</taxon>
        <taxon>Burkholderiales</taxon>
        <taxon>Alcaligenaceae</taxon>
        <taxon>Achromobacter</taxon>
    </lineage>
</organism>
<dbReference type="Pfam" id="PF03401">
    <property type="entry name" value="TctC"/>
    <property type="match status" value="1"/>
</dbReference>
<keyword evidence="4" id="KW-1185">Reference proteome</keyword>
<name>A0A4Q1HFZ1_9BURK</name>
<accession>A0A4Q1HFZ1</accession>
<reference evidence="3 4" key="1">
    <citation type="journal article" date="2017" name="Int. J. Syst. Evol. Microbiol.">
        <title>Achromobacter aloeverae sp. nov., isolated from the root of Aloe vera (L.) Burm.f.</title>
        <authorList>
            <person name="Kuncharoen N."/>
            <person name="Muramatsu Y."/>
            <person name="Shibata C."/>
            <person name="Kamakura Y."/>
            <person name="Nakagawa Y."/>
            <person name="Tanasupawat S."/>
        </authorList>
    </citation>
    <scope>NUCLEOTIDE SEQUENCE [LARGE SCALE GENOMIC DNA]</scope>
    <source>
        <strain evidence="3 4">AVA-1</strain>
    </source>
</reference>
<dbReference type="RefSeq" id="WP_129152131.1">
    <property type="nucleotide sequence ID" value="NZ_JBHSDO010000017.1"/>
</dbReference>
<evidence type="ECO:0000313" key="4">
    <source>
        <dbReference type="Proteomes" id="UP000290849"/>
    </source>
</evidence>
<keyword evidence="2" id="KW-0732">Signal</keyword>
<dbReference type="CDD" id="cd07012">
    <property type="entry name" value="PBP2_Bug_TTT"/>
    <property type="match status" value="1"/>
</dbReference>
<protein>
    <recommendedName>
        <fullName evidence="5">LacI family transcriptional regulator</fullName>
    </recommendedName>
</protein>
<dbReference type="PIRSF" id="PIRSF017082">
    <property type="entry name" value="YflP"/>
    <property type="match status" value="1"/>
</dbReference>
<dbReference type="OrthoDB" id="8886309at2"/>
<gene>
    <name evidence="3" type="ORF">C7R54_19555</name>
</gene>
<dbReference type="PANTHER" id="PTHR42928:SF5">
    <property type="entry name" value="BLR1237 PROTEIN"/>
    <property type="match status" value="1"/>
</dbReference>
<feature type="chain" id="PRO_5020658775" description="LacI family transcriptional regulator" evidence="2">
    <location>
        <begin position="35"/>
        <end position="334"/>
    </location>
</feature>
<evidence type="ECO:0000256" key="2">
    <source>
        <dbReference type="SAM" id="SignalP"/>
    </source>
</evidence>
<dbReference type="InterPro" id="IPR005064">
    <property type="entry name" value="BUG"/>
</dbReference>
<evidence type="ECO:0000256" key="1">
    <source>
        <dbReference type="ARBA" id="ARBA00006987"/>
    </source>
</evidence>
<dbReference type="AlphaFoldDB" id="A0A4Q1HFZ1"/>
<dbReference type="InterPro" id="IPR042100">
    <property type="entry name" value="Bug_dom1"/>
</dbReference>
<proteinExistence type="inferred from homology"/>
<evidence type="ECO:0000313" key="3">
    <source>
        <dbReference type="EMBL" id="RXN85960.1"/>
    </source>
</evidence>
<dbReference type="EMBL" id="PYAL01000006">
    <property type="protein sequence ID" value="RXN85960.1"/>
    <property type="molecule type" value="Genomic_DNA"/>
</dbReference>
<feature type="signal peptide" evidence="2">
    <location>
        <begin position="1"/>
        <end position="34"/>
    </location>
</feature>
<comment type="caution">
    <text evidence="3">The sequence shown here is derived from an EMBL/GenBank/DDBJ whole genome shotgun (WGS) entry which is preliminary data.</text>
</comment>
<dbReference type="PANTHER" id="PTHR42928">
    <property type="entry name" value="TRICARBOXYLATE-BINDING PROTEIN"/>
    <property type="match status" value="1"/>
</dbReference>
<dbReference type="Gene3D" id="3.40.190.150">
    <property type="entry name" value="Bordetella uptake gene, domain 1"/>
    <property type="match status" value="1"/>
</dbReference>
<evidence type="ECO:0008006" key="5">
    <source>
        <dbReference type="Google" id="ProtNLM"/>
    </source>
</evidence>
<dbReference type="Gene3D" id="3.40.190.10">
    <property type="entry name" value="Periplasmic binding protein-like II"/>
    <property type="match status" value="1"/>
</dbReference>